<dbReference type="EnsemblMetazoa" id="ACHR014221-RB">
    <property type="protein sequence ID" value="ACHR014221-PB"/>
    <property type="gene ID" value="ACHR014221"/>
</dbReference>
<protein>
    <submittedName>
        <fullName evidence="2">Uncharacterized protein</fullName>
    </submittedName>
</protein>
<keyword evidence="3" id="KW-1185">Reference proteome</keyword>
<evidence type="ECO:0000313" key="3">
    <source>
        <dbReference type="Proteomes" id="UP000075881"/>
    </source>
</evidence>
<evidence type="ECO:0000256" key="1">
    <source>
        <dbReference type="SAM" id="Phobius"/>
    </source>
</evidence>
<feature type="transmembrane region" description="Helical" evidence="1">
    <location>
        <begin position="27"/>
        <end position="51"/>
    </location>
</feature>
<proteinExistence type="predicted"/>
<name>A0A182KID8_9DIPT</name>
<dbReference type="AlphaFoldDB" id="A0A182KID8"/>
<keyword evidence="1" id="KW-0812">Transmembrane</keyword>
<dbReference type="Proteomes" id="UP000075881">
    <property type="component" value="Unassembled WGS sequence"/>
</dbReference>
<sequence length="97" mass="10969">IHTEQTTRVELFFYRRIDLSVLLAQGVLPLVALAAFLGQHILFAGLLLTLLAERQQIVAFVPLTEGRGIDNDDRVLHQRLGTDQLIVRRVVHDIDDT</sequence>
<keyword evidence="1" id="KW-1133">Transmembrane helix</keyword>
<keyword evidence="1" id="KW-0472">Membrane</keyword>
<accession>A0A182KID8</accession>
<evidence type="ECO:0000313" key="2">
    <source>
        <dbReference type="EnsemblMetazoa" id="ACHR014221-PB"/>
    </source>
</evidence>
<reference evidence="3" key="1">
    <citation type="submission" date="2013-03" db="EMBL/GenBank/DDBJ databases">
        <title>The Genome Sequence of Anopheles christyi ACHKN1017.</title>
        <authorList>
            <consortium name="The Broad Institute Genomics Platform"/>
            <person name="Neafsey D.E."/>
            <person name="Besansky N."/>
            <person name="Walker B."/>
            <person name="Young S.K."/>
            <person name="Zeng Q."/>
            <person name="Gargeya S."/>
            <person name="Fitzgerald M."/>
            <person name="Haas B."/>
            <person name="Abouelleil A."/>
            <person name="Allen A.W."/>
            <person name="Alvarado L."/>
            <person name="Arachchi H.M."/>
            <person name="Berlin A.M."/>
            <person name="Chapman S.B."/>
            <person name="Gainer-Dewar J."/>
            <person name="Goldberg J."/>
            <person name="Griggs A."/>
            <person name="Gujja S."/>
            <person name="Hansen M."/>
            <person name="Howarth C."/>
            <person name="Imamovic A."/>
            <person name="Ireland A."/>
            <person name="Larimer J."/>
            <person name="McCowan C."/>
            <person name="Murphy C."/>
            <person name="Pearson M."/>
            <person name="Poon T.W."/>
            <person name="Priest M."/>
            <person name="Roberts A."/>
            <person name="Saif S."/>
            <person name="Shea T."/>
            <person name="Sisk P."/>
            <person name="Sykes S."/>
            <person name="Wortman J."/>
            <person name="Nusbaum C."/>
            <person name="Birren B."/>
        </authorList>
    </citation>
    <scope>NUCLEOTIDE SEQUENCE [LARGE SCALE GENOMIC DNA]</scope>
    <source>
        <strain evidence="3">ACHKN1017</strain>
    </source>
</reference>
<organism evidence="2 3">
    <name type="scientific">Anopheles christyi</name>
    <dbReference type="NCBI Taxonomy" id="43041"/>
    <lineage>
        <taxon>Eukaryota</taxon>
        <taxon>Metazoa</taxon>
        <taxon>Ecdysozoa</taxon>
        <taxon>Arthropoda</taxon>
        <taxon>Hexapoda</taxon>
        <taxon>Insecta</taxon>
        <taxon>Pterygota</taxon>
        <taxon>Neoptera</taxon>
        <taxon>Endopterygota</taxon>
        <taxon>Diptera</taxon>
        <taxon>Nematocera</taxon>
        <taxon>Culicoidea</taxon>
        <taxon>Culicidae</taxon>
        <taxon>Anophelinae</taxon>
        <taxon>Anopheles</taxon>
    </lineage>
</organism>
<reference evidence="2" key="2">
    <citation type="submission" date="2020-05" db="UniProtKB">
        <authorList>
            <consortium name="EnsemblMetazoa"/>
        </authorList>
    </citation>
    <scope>IDENTIFICATION</scope>
    <source>
        <strain evidence="2">ACHKN1017</strain>
    </source>
</reference>
<dbReference type="VEuPathDB" id="VectorBase:ACHR014221"/>